<evidence type="ECO:0000256" key="1">
    <source>
        <dbReference type="ARBA" id="ARBA00023002"/>
    </source>
</evidence>
<feature type="region of interest" description="Disordered" evidence="2">
    <location>
        <begin position="517"/>
        <end position="536"/>
    </location>
</feature>
<feature type="region of interest" description="Disordered" evidence="2">
    <location>
        <begin position="1"/>
        <end position="23"/>
    </location>
</feature>
<dbReference type="EnsemblMetazoa" id="OVOC2439.1">
    <property type="protein sequence ID" value="OVOC2439.1"/>
    <property type="gene ID" value="WBGene00239248"/>
</dbReference>
<dbReference type="Pfam" id="PF00106">
    <property type="entry name" value="adh_short"/>
    <property type="match status" value="1"/>
</dbReference>
<proteinExistence type="predicted"/>
<feature type="compositionally biased region" description="Polar residues" evidence="2">
    <location>
        <begin position="517"/>
        <end position="529"/>
    </location>
</feature>
<dbReference type="SUPFAM" id="SSF51735">
    <property type="entry name" value="NAD(P)-binding Rossmann-fold domains"/>
    <property type="match status" value="1"/>
</dbReference>
<organism evidence="3 4">
    <name type="scientific">Onchocerca volvulus</name>
    <dbReference type="NCBI Taxonomy" id="6282"/>
    <lineage>
        <taxon>Eukaryota</taxon>
        <taxon>Metazoa</taxon>
        <taxon>Ecdysozoa</taxon>
        <taxon>Nematoda</taxon>
        <taxon>Chromadorea</taxon>
        <taxon>Rhabditida</taxon>
        <taxon>Spirurina</taxon>
        <taxon>Spiruromorpha</taxon>
        <taxon>Filarioidea</taxon>
        <taxon>Onchocercidae</taxon>
        <taxon>Onchocerca</taxon>
    </lineage>
</organism>
<dbReference type="Proteomes" id="UP000024404">
    <property type="component" value="Unassembled WGS sequence"/>
</dbReference>
<keyword evidence="1" id="KW-0560">Oxidoreductase</keyword>
<dbReference type="Gene3D" id="3.40.50.720">
    <property type="entry name" value="NAD(P)-binding Rossmann-like Domain"/>
    <property type="match status" value="1"/>
</dbReference>
<dbReference type="OMA" id="DLACMSE"/>
<sequence length="1467" mass="164713">MANANKQNREKSHNKASIKNSQSSSNAKTESFYQISVDILEDFKVWEELTTSWIKIADNFCRLKDDEIRSEMYLQLAQIILLAPLKVKVEDEFSVKPRSMIRIFEAWENVYDAIIEACSQDSIQCCTFAIRLANQLSQMIACEKIDCRLLFIYSQIIRIQIEYFNYDILNDVFVGDFDLSGKGYILGNFCKLLIEIRKHLFETLRKHADKQTGIALELMSKSVLNILEAATSLVSLMIKPPCILFVVGALSEFMSSCLALVTEKSCRIFCKSQAKVILLVKTALITLKKHYSGPYDTSLLRQLEPVLINGLRILRLRRYLVNLWQQMFGHASHLDISDELSTALEQAKCVSINFVSEQEAFSVLDNSKASISYDTNLDFSMDESNNTGNETIDQNFKRSPLKNAQSLVPKCKLLKKDDKDENTEEYVVIDISNSKKKMLLTDHQKEKLMEKSDSLLCLAEESQSIDLAARIPPGYTDSSSQENSSAMKVSENASLIKKCDSEHNCIATSSIDVRSKNQNFRTGNTNENSNHTDDVVDENNVNKTTMEDSVISKDVQDIQAIKFNELCRNDSSGRKAFCCCCSRTFTILKMRLSISDLQSQINTRKEDSNELAVILLDEHMRDGQQKVLEKPTLSIRCETSVIFCGILPPVEITELHLENLSPKENADEPMRTPNSILKNCGRRATCPAIKFFSASAKKCKRVHFDASTLDDDDIYGPPRRKIFRRSRNSLFSGLPRCNHSEPTSPSKRPAILPTNKNPADAVFPALIGSEELIPPQIYLKLAPTMSSIALRSLMKSRGVATVGDLACMSEQDIETFPFRDPKLSRFLRALEDHFRMKNMMSKQDAIELEKIMKRPSNPPADCLKGVHLQSIDKQEADFSKPMQELHIIGVPEMLDKALPGTSENEINKASTKHSYINPFQNGSKRFTPYSVEYLDNSKTISYSSEQSDLKSNQIMPFFEIRQRAQGNDDSRSQFDFLHPFVRCQKAINVESPVITAAFRKNDTENSIGSSSLSEHGSGEEEFAMQSPKKLPSGNIENNELKSNRNNNMKSEGDEGEHYDADDSLRNAYHIFLENPVVAAIAGICPLRKFSSEQLLCFSHACATLQMAVLSSMWLVSRWLDRKTYASLPSFVRQSVVWASHKASKEIKPLKGQIALVTGGARGVGRGIALQLAEAGATTYVSGRKPNLSSGVPTLSDTINEISSKGGKAIAVYCDHSKDDEVKELFERIAKDENNKLDVLVNNAFSGGKAMEKNVGKKFFECQPSFWDEINLVGLRNVYVCSVFASRMMVPRQKGLIVNISSPAGIRYFFNVPYGVGKSAIDRMSADMAEDLKNYKVTVISLWPGTVKTEQTYNWLQCGMLSQLTKMPQAQLERMIKNGETPEFVGRSVACLACDNRMFRKTGSILLTGDLCNEYMFLDNDGKIPSNMRSVSAALDFFGFTAASKLIPSFLKIPATFLHLSSKKFYKL</sequence>
<reference evidence="4" key="1">
    <citation type="submission" date="2013-10" db="EMBL/GenBank/DDBJ databases">
        <title>Genome sequencing of Onchocerca volvulus.</title>
        <authorList>
            <person name="Cotton J."/>
            <person name="Tsai J."/>
            <person name="Stanley E."/>
            <person name="Tracey A."/>
            <person name="Holroyd N."/>
            <person name="Lustigman S."/>
            <person name="Berriman M."/>
        </authorList>
    </citation>
    <scope>NUCLEOTIDE SEQUENCE</scope>
</reference>
<dbReference type="GO" id="GO:0016491">
    <property type="term" value="F:oxidoreductase activity"/>
    <property type="evidence" value="ECO:0007669"/>
    <property type="project" value="UniProtKB-KW"/>
</dbReference>
<dbReference type="CDD" id="cd14267">
    <property type="entry name" value="Rif1_CTD_C-II_like"/>
    <property type="match status" value="1"/>
</dbReference>
<dbReference type="PRINTS" id="PR00081">
    <property type="entry name" value="GDHRDH"/>
</dbReference>
<feature type="compositionally biased region" description="Basic and acidic residues" evidence="2">
    <location>
        <begin position="1050"/>
        <end position="1059"/>
    </location>
</feature>
<dbReference type="PANTHER" id="PTHR44147">
    <property type="entry name" value="DEHYDROGENASE/REDUCTASE SDR FAMILY MEMBER 1"/>
    <property type="match status" value="1"/>
</dbReference>
<dbReference type="InterPro" id="IPR036291">
    <property type="entry name" value="NAD(P)-bd_dom_sf"/>
</dbReference>
<keyword evidence="4" id="KW-1185">Reference proteome</keyword>
<dbReference type="InterPro" id="IPR020904">
    <property type="entry name" value="Sc_DH/Rdtase_CS"/>
</dbReference>
<dbReference type="InterPro" id="IPR002347">
    <property type="entry name" value="SDR_fam"/>
</dbReference>
<feature type="region of interest" description="Disordered" evidence="2">
    <location>
        <begin position="1004"/>
        <end position="1059"/>
    </location>
</feature>
<evidence type="ECO:0000313" key="3">
    <source>
        <dbReference type="EnsemblMetazoa" id="OVOC2439.1"/>
    </source>
</evidence>
<dbReference type="PROSITE" id="PS00061">
    <property type="entry name" value="ADH_SHORT"/>
    <property type="match status" value="1"/>
</dbReference>
<evidence type="ECO:0008006" key="5">
    <source>
        <dbReference type="Google" id="ProtNLM"/>
    </source>
</evidence>
<evidence type="ECO:0000313" key="4">
    <source>
        <dbReference type="Proteomes" id="UP000024404"/>
    </source>
</evidence>
<feature type="compositionally biased region" description="Low complexity" evidence="2">
    <location>
        <begin position="1004"/>
        <end position="1015"/>
    </location>
</feature>
<dbReference type="PANTHER" id="PTHR44147:SF2">
    <property type="entry name" value="DEHYDROGENASE_REDUCTASE SDR FAMILY MEMBER 1"/>
    <property type="match status" value="1"/>
</dbReference>
<accession>A0A8R1TQG2</accession>
<protein>
    <recommendedName>
        <fullName evidence="5">Oxidoreductase, short chain dehydrogenase/reductase family protein</fullName>
    </recommendedName>
</protein>
<reference evidence="3" key="2">
    <citation type="submission" date="2022-06" db="UniProtKB">
        <authorList>
            <consortium name="EnsemblMetazoa"/>
        </authorList>
    </citation>
    <scope>IDENTIFICATION</scope>
</reference>
<feature type="region of interest" description="Disordered" evidence="2">
    <location>
        <begin position="734"/>
        <end position="755"/>
    </location>
</feature>
<evidence type="ECO:0000256" key="2">
    <source>
        <dbReference type="SAM" id="MobiDB-lite"/>
    </source>
</evidence>
<dbReference type="AlphaFoldDB" id="A0A8R1TQG2"/>
<dbReference type="EMBL" id="CMVM020000074">
    <property type="status" value="NOT_ANNOTATED_CDS"/>
    <property type="molecule type" value="Genomic_DNA"/>
</dbReference>
<name>A0A8R1TQG2_ONCVO</name>